<keyword evidence="1" id="KW-0732">Signal</keyword>
<dbReference type="Proteomes" id="UP000886842">
    <property type="component" value="Unassembled WGS sequence"/>
</dbReference>
<dbReference type="InterPro" id="IPR015943">
    <property type="entry name" value="WD40/YVTN_repeat-like_dom_sf"/>
</dbReference>
<feature type="signal peptide" evidence="1">
    <location>
        <begin position="1"/>
        <end position="20"/>
    </location>
</feature>
<comment type="caution">
    <text evidence="3">The sequence shown here is derived from an EMBL/GenBank/DDBJ whole genome shotgun (WGS) entry which is preliminary data.</text>
</comment>
<accession>A0A9D1GXT6</accession>
<dbReference type="InterPro" id="IPR011047">
    <property type="entry name" value="Quinoprotein_ADH-like_sf"/>
</dbReference>
<evidence type="ECO:0000259" key="2">
    <source>
        <dbReference type="Pfam" id="PF13360"/>
    </source>
</evidence>
<evidence type="ECO:0000313" key="4">
    <source>
        <dbReference type="Proteomes" id="UP000886842"/>
    </source>
</evidence>
<gene>
    <name evidence="3" type="ORF">IAA98_02685</name>
</gene>
<dbReference type="Pfam" id="PF13360">
    <property type="entry name" value="PQQ_2"/>
    <property type="match status" value="1"/>
</dbReference>
<evidence type="ECO:0000313" key="3">
    <source>
        <dbReference type="EMBL" id="HIT74470.1"/>
    </source>
</evidence>
<dbReference type="SUPFAM" id="SSF50998">
    <property type="entry name" value="Quinoprotein alcohol dehydrogenase-like"/>
    <property type="match status" value="1"/>
</dbReference>
<dbReference type="InterPro" id="IPR006311">
    <property type="entry name" value="TAT_signal"/>
</dbReference>
<evidence type="ECO:0000256" key="1">
    <source>
        <dbReference type="SAM" id="SignalP"/>
    </source>
</evidence>
<proteinExistence type="predicted"/>
<name>A0A9D1GXT6_9ACTN</name>
<reference evidence="3" key="2">
    <citation type="journal article" date="2021" name="PeerJ">
        <title>Extensive microbial diversity within the chicken gut microbiome revealed by metagenomics and culture.</title>
        <authorList>
            <person name="Gilroy R."/>
            <person name="Ravi A."/>
            <person name="Getino M."/>
            <person name="Pursley I."/>
            <person name="Horton D.L."/>
            <person name="Alikhan N.F."/>
            <person name="Baker D."/>
            <person name="Gharbi K."/>
            <person name="Hall N."/>
            <person name="Watson M."/>
            <person name="Adriaenssens E.M."/>
            <person name="Foster-Nyarko E."/>
            <person name="Jarju S."/>
            <person name="Secka A."/>
            <person name="Antonio M."/>
            <person name="Oren A."/>
            <person name="Chaudhuri R.R."/>
            <person name="La Ragione R."/>
            <person name="Hildebrand F."/>
            <person name="Pallen M.J."/>
        </authorList>
    </citation>
    <scope>NUCLEOTIDE SEQUENCE</scope>
    <source>
        <strain evidence="3">ChiGjej1B1-24693</strain>
    </source>
</reference>
<reference evidence="3" key="1">
    <citation type="submission" date="2020-10" db="EMBL/GenBank/DDBJ databases">
        <authorList>
            <person name="Gilroy R."/>
        </authorList>
    </citation>
    <scope>NUCLEOTIDE SEQUENCE</scope>
    <source>
        <strain evidence="3">ChiGjej1B1-24693</strain>
    </source>
</reference>
<dbReference type="PROSITE" id="PS51318">
    <property type="entry name" value="TAT"/>
    <property type="match status" value="1"/>
</dbReference>
<feature type="chain" id="PRO_5039644617" evidence="1">
    <location>
        <begin position="21"/>
        <end position="444"/>
    </location>
</feature>
<dbReference type="Gene3D" id="2.130.10.10">
    <property type="entry name" value="YVTN repeat-like/Quinoprotein amine dehydrogenase"/>
    <property type="match status" value="1"/>
</dbReference>
<protein>
    <submittedName>
        <fullName evidence="3">PQQ-binding-like beta-propeller repeat protein</fullName>
    </submittedName>
</protein>
<dbReference type="AlphaFoldDB" id="A0A9D1GXT6"/>
<feature type="domain" description="Pyrrolo-quinoline quinone repeat" evidence="2">
    <location>
        <begin position="233"/>
        <end position="403"/>
    </location>
</feature>
<sequence>MPLPRRTLLTAALCSSAALTLPGCSLVSDPDAIATPTSDVPVPYEDEPAAELAVTSLWQAPSDSVVVSAYGSTLLGERVLVIGQNAKHGRAFTVLNLSDGSVVWTDDDLPDEIPGETDALKVQNDDVVAVDDGKDGLIVQRYWLSPCPGNADRCPTDTTTRSSGYGMVAFSAADASVRWTAEVEPPVPDGQERWTDGSLQVRAVDANASVVLITVNGGGEGNWVPDPEDEFATVALAADSGEQLWRREGLVAMGIRGVVGLGWLASDSVGPVLSGFDLENGEELWQLPLAGREIDGHQQHPEFVVLFGEGDDDATRPYELVRLNDGQVVATTTGRMVLSPSIDSRLLWQVSPEAEPKLLSRRLDEKEVSVGKVALPPGTEFLVAGVGEYVWISPEDGDCVAVDRTGAVRSTPLPSSYFHILNDELLLISGSESRPTELLSVVAG</sequence>
<dbReference type="InterPro" id="IPR002372">
    <property type="entry name" value="PQQ_rpt_dom"/>
</dbReference>
<dbReference type="EMBL" id="DVLP01000076">
    <property type="protein sequence ID" value="HIT74470.1"/>
    <property type="molecule type" value="Genomic_DNA"/>
</dbReference>
<organism evidence="3 4">
    <name type="scientific">Candidatus Avipropionibacterium avicola</name>
    <dbReference type="NCBI Taxonomy" id="2840701"/>
    <lineage>
        <taxon>Bacteria</taxon>
        <taxon>Bacillati</taxon>
        <taxon>Actinomycetota</taxon>
        <taxon>Actinomycetes</taxon>
        <taxon>Propionibacteriales</taxon>
        <taxon>Propionibacteriaceae</taxon>
        <taxon>Propionibacteriaceae incertae sedis</taxon>
        <taxon>Candidatus Avipropionibacterium</taxon>
    </lineage>
</organism>